<feature type="compositionally biased region" description="Basic residues" evidence="1">
    <location>
        <begin position="251"/>
        <end position="263"/>
    </location>
</feature>
<feature type="signal peptide" evidence="2">
    <location>
        <begin position="1"/>
        <end position="19"/>
    </location>
</feature>
<comment type="caution">
    <text evidence="3">The sequence shown here is derived from an EMBL/GenBank/DDBJ whole genome shotgun (WGS) entry which is preliminary data.</text>
</comment>
<accession>A0A9P8XTJ4</accession>
<feature type="compositionally biased region" description="Low complexity" evidence="1">
    <location>
        <begin position="239"/>
        <end position="250"/>
    </location>
</feature>
<organism evidence="3 4">
    <name type="scientific">Microdochium trichocladiopsis</name>
    <dbReference type="NCBI Taxonomy" id="1682393"/>
    <lineage>
        <taxon>Eukaryota</taxon>
        <taxon>Fungi</taxon>
        <taxon>Dikarya</taxon>
        <taxon>Ascomycota</taxon>
        <taxon>Pezizomycotina</taxon>
        <taxon>Sordariomycetes</taxon>
        <taxon>Xylariomycetidae</taxon>
        <taxon>Xylariales</taxon>
        <taxon>Microdochiaceae</taxon>
        <taxon>Microdochium</taxon>
    </lineage>
</organism>
<evidence type="ECO:0000256" key="1">
    <source>
        <dbReference type="SAM" id="MobiDB-lite"/>
    </source>
</evidence>
<feature type="region of interest" description="Disordered" evidence="1">
    <location>
        <begin position="239"/>
        <end position="263"/>
    </location>
</feature>
<keyword evidence="4" id="KW-1185">Reference proteome</keyword>
<dbReference type="Proteomes" id="UP000756346">
    <property type="component" value="Unassembled WGS sequence"/>
</dbReference>
<dbReference type="EMBL" id="JAGTJQ010000013">
    <property type="protein sequence ID" value="KAH7014316.1"/>
    <property type="molecule type" value="Genomic_DNA"/>
</dbReference>
<name>A0A9P8XTJ4_9PEZI</name>
<feature type="chain" id="PRO_5040191675" description="Cell surface protein" evidence="2">
    <location>
        <begin position="20"/>
        <end position="263"/>
    </location>
</feature>
<dbReference type="OrthoDB" id="5418436at2759"/>
<reference evidence="3" key="1">
    <citation type="journal article" date="2021" name="Nat. Commun.">
        <title>Genetic determinants of endophytism in the Arabidopsis root mycobiome.</title>
        <authorList>
            <person name="Mesny F."/>
            <person name="Miyauchi S."/>
            <person name="Thiergart T."/>
            <person name="Pickel B."/>
            <person name="Atanasova L."/>
            <person name="Karlsson M."/>
            <person name="Huettel B."/>
            <person name="Barry K.W."/>
            <person name="Haridas S."/>
            <person name="Chen C."/>
            <person name="Bauer D."/>
            <person name="Andreopoulos W."/>
            <person name="Pangilinan J."/>
            <person name="LaButti K."/>
            <person name="Riley R."/>
            <person name="Lipzen A."/>
            <person name="Clum A."/>
            <person name="Drula E."/>
            <person name="Henrissat B."/>
            <person name="Kohler A."/>
            <person name="Grigoriev I.V."/>
            <person name="Martin F.M."/>
            <person name="Hacquard S."/>
        </authorList>
    </citation>
    <scope>NUCLEOTIDE SEQUENCE</scope>
    <source>
        <strain evidence="3">MPI-CAGE-CH-0230</strain>
    </source>
</reference>
<dbReference type="AlphaFoldDB" id="A0A9P8XTJ4"/>
<dbReference type="PANTHER" id="PTHR34618">
    <property type="entry name" value="SURFACE PROTEIN MAS1, PUTATIVE-RELATED"/>
    <property type="match status" value="1"/>
</dbReference>
<evidence type="ECO:0000313" key="4">
    <source>
        <dbReference type="Proteomes" id="UP000756346"/>
    </source>
</evidence>
<evidence type="ECO:0000313" key="3">
    <source>
        <dbReference type="EMBL" id="KAH7014316.1"/>
    </source>
</evidence>
<gene>
    <name evidence="3" type="ORF">B0I36DRAFT_49218</name>
</gene>
<protein>
    <recommendedName>
        <fullName evidence="5">Cell surface protein</fullName>
    </recommendedName>
</protein>
<keyword evidence="2" id="KW-0732">Signal</keyword>
<dbReference type="PANTHER" id="PTHR34618:SF4">
    <property type="entry name" value="CAS1"/>
    <property type="match status" value="1"/>
</dbReference>
<dbReference type="Pfam" id="PF11327">
    <property type="entry name" value="Egh16-like"/>
    <property type="match status" value="1"/>
</dbReference>
<evidence type="ECO:0008006" key="5">
    <source>
        <dbReference type="Google" id="ProtNLM"/>
    </source>
</evidence>
<dbReference type="RefSeq" id="XP_046005283.1">
    <property type="nucleotide sequence ID" value="XM_046162959.1"/>
</dbReference>
<sequence>MYTKSILVLALSAAGLISAHGNVQVVTGDQGGNGTALGIKGGVIPRFGKNAATEADTTVFGGKANQPMTDGLGKTTANGKLQVADLAAAMALSGNTLPQVSADGAGTITGTWRTVTSDGTANDKQGNLFAVLDTTGTGKYSAGTQLVATSSMVGNGKGNVVQRAVDFVLRSVGIQRRATNVGADAAFTVKIPAGTTCTGKDAASGQSNFCLLKVVNNNNAGPFGGNIAFQMAGAAGAAPAGDAATPAAAKTKGKGKNAKRFQA</sequence>
<dbReference type="InterPro" id="IPR021476">
    <property type="entry name" value="Egh16-like"/>
</dbReference>
<dbReference type="GeneID" id="70192505"/>
<proteinExistence type="predicted"/>
<evidence type="ECO:0000256" key="2">
    <source>
        <dbReference type="SAM" id="SignalP"/>
    </source>
</evidence>